<dbReference type="InterPro" id="IPR015943">
    <property type="entry name" value="WD40/YVTN_repeat-like_dom_sf"/>
</dbReference>
<gene>
    <name evidence="4" type="ORF">GCM10010423_56100</name>
</gene>
<organism evidence="4 5">
    <name type="scientific">Streptomyces levis</name>
    <dbReference type="NCBI Taxonomy" id="285566"/>
    <lineage>
        <taxon>Bacteria</taxon>
        <taxon>Bacillati</taxon>
        <taxon>Actinomycetota</taxon>
        <taxon>Actinomycetes</taxon>
        <taxon>Kitasatosporales</taxon>
        <taxon>Streptomycetaceae</taxon>
        <taxon>Streptomyces</taxon>
    </lineage>
</organism>
<dbReference type="InterPro" id="IPR011047">
    <property type="entry name" value="Quinoprotein_ADH-like_sf"/>
</dbReference>
<accession>A0ABN3NYM0</accession>
<dbReference type="PANTHER" id="PTHR19848">
    <property type="entry name" value="WD40 REPEAT PROTEIN"/>
    <property type="match status" value="1"/>
</dbReference>
<dbReference type="Proteomes" id="UP001501095">
    <property type="component" value="Unassembled WGS sequence"/>
</dbReference>
<sequence length="575" mass="61017">MIRHHGPISGVAAFGGAYVATAGYDNQVILWDAARRAPLARAVHDHLANQVAFSPDGKLLLTSSSDYTARLWSVPDLKLRAVLSEQKDDVEMSVFHPVRELVATASRDHLVRVYDFAGALVARFEGHTADVISVAWLGESDELLTSSDDGTVKRWSLASGGMTGEVDLGGVETDTIAITRAGVVYAGNDDGEIITIADGRTGKAPAHEAGIKRLVYHAATESLVSLSYDRTLRVWDASDAEAGLRLTHTAEFPAEVWARSCAFLDDTTLVFGTFGSSYALYRVTDGTWDLTGVEPTACVNAVATTADGAVWTTGDAGLVWVDGTQRADTGSLCNFLVEVGDRVLTGGQLGRVFDARDGRVLHQHRSPLNCAAAFTRDGVPHVVVGAYTGEGLVFAVREGQEPEHVATLPLHTNAVKGVAVSGDTLFAVCADASVSWFSLETFTETGRVDEAHARIANGCAPLPGGRFASVSRDLTLRIWDGRTSRTVPTPHDHSVKCVAASADGRLVATGSYAGTVAVHDVTTGEWPLVVRPTTAGISSLHWDAARGRFLASSYDGRVYPLDPPATAEAPVERAA</sequence>
<proteinExistence type="predicted"/>
<evidence type="ECO:0000313" key="4">
    <source>
        <dbReference type="EMBL" id="GAA2548920.1"/>
    </source>
</evidence>
<evidence type="ECO:0000313" key="5">
    <source>
        <dbReference type="Proteomes" id="UP001501095"/>
    </source>
</evidence>
<dbReference type="PROSITE" id="PS50082">
    <property type="entry name" value="WD_REPEATS_2"/>
    <property type="match status" value="3"/>
</dbReference>
<keyword evidence="5" id="KW-1185">Reference proteome</keyword>
<dbReference type="InterPro" id="IPR036322">
    <property type="entry name" value="WD40_repeat_dom_sf"/>
</dbReference>
<keyword evidence="2" id="KW-0677">Repeat</keyword>
<name>A0ABN3NYM0_9ACTN</name>
<dbReference type="SUPFAM" id="SSF50998">
    <property type="entry name" value="Quinoprotein alcohol dehydrogenase-like"/>
    <property type="match status" value="1"/>
</dbReference>
<keyword evidence="1 3" id="KW-0853">WD repeat</keyword>
<comment type="caution">
    <text evidence="4">The sequence shown here is derived from an EMBL/GenBank/DDBJ whole genome shotgun (WGS) entry which is preliminary data.</text>
</comment>
<dbReference type="InterPro" id="IPR020472">
    <property type="entry name" value="WD40_PAC1"/>
</dbReference>
<reference evidence="4 5" key="1">
    <citation type="journal article" date="2019" name="Int. J. Syst. Evol. Microbiol.">
        <title>The Global Catalogue of Microorganisms (GCM) 10K type strain sequencing project: providing services to taxonomists for standard genome sequencing and annotation.</title>
        <authorList>
            <consortium name="The Broad Institute Genomics Platform"/>
            <consortium name="The Broad Institute Genome Sequencing Center for Infectious Disease"/>
            <person name="Wu L."/>
            <person name="Ma J."/>
        </authorList>
    </citation>
    <scope>NUCLEOTIDE SEQUENCE [LARGE SCALE GENOMIC DNA]</scope>
    <source>
        <strain evidence="4 5">JCM 6924</strain>
    </source>
</reference>
<dbReference type="CDD" id="cd00200">
    <property type="entry name" value="WD40"/>
    <property type="match status" value="1"/>
</dbReference>
<feature type="repeat" description="WD" evidence="3">
    <location>
        <begin position="204"/>
        <end position="245"/>
    </location>
</feature>
<dbReference type="PRINTS" id="PR00320">
    <property type="entry name" value="GPROTEINBRPT"/>
</dbReference>
<protein>
    <submittedName>
        <fullName evidence="4">WD40 repeat domain-containing protein</fullName>
    </submittedName>
</protein>
<dbReference type="InterPro" id="IPR001680">
    <property type="entry name" value="WD40_rpt"/>
</dbReference>
<dbReference type="RefSeq" id="WP_344541462.1">
    <property type="nucleotide sequence ID" value="NZ_BAAATM010000018.1"/>
</dbReference>
<dbReference type="SUPFAM" id="SSF50978">
    <property type="entry name" value="WD40 repeat-like"/>
    <property type="match status" value="1"/>
</dbReference>
<feature type="repeat" description="WD" evidence="3">
    <location>
        <begin position="41"/>
        <end position="74"/>
    </location>
</feature>
<dbReference type="PROSITE" id="PS50294">
    <property type="entry name" value="WD_REPEATS_REGION"/>
    <property type="match status" value="3"/>
</dbReference>
<dbReference type="PANTHER" id="PTHR19848:SF8">
    <property type="entry name" value="F-BOX AND WD REPEAT DOMAIN CONTAINING 7"/>
    <property type="match status" value="1"/>
</dbReference>
<evidence type="ECO:0000256" key="3">
    <source>
        <dbReference type="PROSITE-ProRule" id="PRU00221"/>
    </source>
</evidence>
<evidence type="ECO:0000256" key="1">
    <source>
        <dbReference type="ARBA" id="ARBA00022574"/>
    </source>
</evidence>
<evidence type="ECO:0000256" key="2">
    <source>
        <dbReference type="ARBA" id="ARBA00022737"/>
    </source>
</evidence>
<feature type="repeat" description="WD" evidence="3">
    <location>
        <begin position="124"/>
        <end position="165"/>
    </location>
</feature>
<dbReference type="SMART" id="SM00320">
    <property type="entry name" value="WD40"/>
    <property type="match status" value="9"/>
</dbReference>
<dbReference type="Pfam" id="PF00400">
    <property type="entry name" value="WD40"/>
    <property type="match status" value="6"/>
</dbReference>
<dbReference type="Gene3D" id="2.130.10.10">
    <property type="entry name" value="YVTN repeat-like/Quinoprotein amine dehydrogenase"/>
    <property type="match status" value="3"/>
</dbReference>
<dbReference type="EMBL" id="BAAATM010000018">
    <property type="protein sequence ID" value="GAA2548920.1"/>
    <property type="molecule type" value="Genomic_DNA"/>
</dbReference>